<evidence type="ECO:0000256" key="8">
    <source>
        <dbReference type="SAM" id="MobiDB-lite"/>
    </source>
</evidence>
<dbReference type="Pfam" id="PF03371">
    <property type="entry name" value="PRP38"/>
    <property type="match status" value="1"/>
</dbReference>
<evidence type="ECO:0000313" key="10">
    <source>
        <dbReference type="Proteomes" id="UP001360560"/>
    </source>
</evidence>
<keyword evidence="5 7" id="KW-0508">mRNA splicing</keyword>
<evidence type="ECO:0000256" key="2">
    <source>
        <dbReference type="ARBA" id="ARBA00006164"/>
    </source>
</evidence>
<comment type="function">
    <text evidence="7">Required for pre-mRNA splicing.</text>
</comment>
<organism evidence="9 10">
    <name type="scientific">Saccharomycopsis crataegensis</name>
    <dbReference type="NCBI Taxonomy" id="43959"/>
    <lineage>
        <taxon>Eukaryota</taxon>
        <taxon>Fungi</taxon>
        <taxon>Dikarya</taxon>
        <taxon>Ascomycota</taxon>
        <taxon>Saccharomycotina</taxon>
        <taxon>Saccharomycetes</taxon>
        <taxon>Saccharomycopsidaceae</taxon>
        <taxon>Saccharomycopsis</taxon>
    </lineage>
</organism>
<feature type="region of interest" description="Disordered" evidence="8">
    <location>
        <begin position="204"/>
        <end position="224"/>
    </location>
</feature>
<accession>A0AAV5QWV6</accession>
<comment type="caution">
    <text evidence="9">The sequence shown here is derived from an EMBL/GenBank/DDBJ whole genome shotgun (WGS) entry which is preliminary data.</text>
</comment>
<evidence type="ECO:0000256" key="7">
    <source>
        <dbReference type="RuleBase" id="RU367025"/>
    </source>
</evidence>
<comment type="similarity">
    <text evidence="2 7">Belongs to the PRP38 family.</text>
</comment>
<dbReference type="GO" id="GO:0000398">
    <property type="term" value="P:mRNA splicing, via spliceosome"/>
    <property type="evidence" value="ECO:0007669"/>
    <property type="project" value="UniProtKB-UniRule"/>
</dbReference>
<gene>
    <name evidence="9" type="ORF">DASC09_062710</name>
</gene>
<dbReference type="Proteomes" id="UP001360560">
    <property type="component" value="Unassembled WGS sequence"/>
</dbReference>
<keyword evidence="6 7" id="KW-0539">Nucleus</keyword>
<evidence type="ECO:0000313" key="9">
    <source>
        <dbReference type="EMBL" id="GMM38932.1"/>
    </source>
</evidence>
<protein>
    <recommendedName>
        <fullName evidence="7">Pre-mRNA-splicing factor 38</fullName>
    </recommendedName>
</protein>
<dbReference type="GO" id="GO:0005681">
    <property type="term" value="C:spliceosomal complex"/>
    <property type="evidence" value="ECO:0007669"/>
    <property type="project" value="UniProtKB-KW"/>
</dbReference>
<evidence type="ECO:0000256" key="3">
    <source>
        <dbReference type="ARBA" id="ARBA00022664"/>
    </source>
</evidence>
<comment type="subcellular location">
    <subcellularLocation>
        <location evidence="1 7">Nucleus</location>
    </subcellularLocation>
</comment>
<keyword evidence="4 7" id="KW-0747">Spliceosome</keyword>
<reference evidence="9 10" key="1">
    <citation type="journal article" date="2023" name="Elife">
        <title>Identification of key yeast species and microbe-microbe interactions impacting larval growth of Drosophila in the wild.</title>
        <authorList>
            <person name="Mure A."/>
            <person name="Sugiura Y."/>
            <person name="Maeda R."/>
            <person name="Honda K."/>
            <person name="Sakurai N."/>
            <person name="Takahashi Y."/>
            <person name="Watada M."/>
            <person name="Katoh T."/>
            <person name="Gotoh A."/>
            <person name="Gotoh Y."/>
            <person name="Taniguchi I."/>
            <person name="Nakamura K."/>
            <person name="Hayashi T."/>
            <person name="Katayama T."/>
            <person name="Uemura T."/>
            <person name="Hattori Y."/>
        </authorList>
    </citation>
    <scope>NUCLEOTIDE SEQUENCE [LARGE SCALE GENOMIC DNA]</scope>
    <source>
        <strain evidence="9 10">SC-9</strain>
    </source>
</reference>
<feature type="compositionally biased region" description="Acidic residues" evidence="8">
    <location>
        <begin position="210"/>
        <end position="224"/>
    </location>
</feature>
<proteinExistence type="inferred from homology"/>
<evidence type="ECO:0000256" key="6">
    <source>
        <dbReference type="ARBA" id="ARBA00023242"/>
    </source>
</evidence>
<dbReference type="GeneID" id="90076920"/>
<evidence type="ECO:0000256" key="5">
    <source>
        <dbReference type="ARBA" id="ARBA00023187"/>
    </source>
</evidence>
<evidence type="ECO:0000256" key="1">
    <source>
        <dbReference type="ARBA" id="ARBA00004123"/>
    </source>
</evidence>
<dbReference type="PANTHER" id="PTHR23142">
    <property type="entry name" value="PRE-MRNA-SPLICING FACTOR 38A-RELATED"/>
    <property type="match status" value="1"/>
</dbReference>
<keyword evidence="3 7" id="KW-0507">mRNA processing</keyword>
<keyword evidence="10" id="KW-1185">Reference proteome</keyword>
<dbReference type="RefSeq" id="XP_064855927.1">
    <property type="nucleotide sequence ID" value="XM_064999855.1"/>
</dbReference>
<dbReference type="EMBL" id="BTFZ01000020">
    <property type="protein sequence ID" value="GMM38932.1"/>
    <property type="molecule type" value="Genomic_DNA"/>
</dbReference>
<dbReference type="AlphaFoldDB" id="A0AAV5QWV6"/>
<dbReference type="InterPro" id="IPR005037">
    <property type="entry name" value="PRP38"/>
</dbReference>
<sequence length="224" mass="26371">MNVSNLTPQPQETDSSKNEFKIYQDRGLAKNVKLVHGVNPVLLVEKITREKIQDSIYWKLNCFGINIIGFIEKASSLQLLAGTNISNNPSHFQCLILKLLQIQPSEEVIREFLEQKYFKYLTCVALFYVRLCYDSKEVYEVLEPFYEDFRKIRIRENAYSEVKEYHIDEFVDDMLRKERVCDLILPRLVDRLVLEDNGDLEPRKSIFENSESEESDDEVDEDEL</sequence>
<name>A0AAV5QWV6_9ASCO</name>
<evidence type="ECO:0000256" key="4">
    <source>
        <dbReference type="ARBA" id="ARBA00022728"/>
    </source>
</evidence>